<feature type="non-terminal residue" evidence="1">
    <location>
        <position position="67"/>
    </location>
</feature>
<dbReference type="AlphaFoldDB" id="A0A0B6Y4E7"/>
<sequence length="67" mass="7208">SIEASTSLASIIQETVQDISETDSLIRTAESVGQMDSSIVEMDGIVNEEIDSISKMESANNKDSEVE</sequence>
<organism evidence="1">
    <name type="scientific">Arion vulgaris</name>
    <dbReference type="NCBI Taxonomy" id="1028688"/>
    <lineage>
        <taxon>Eukaryota</taxon>
        <taxon>Metazoa</taxon>
        <taxon>Spiralia</taxon>
        <taxon>Lophotrochozoa</taxon>
        <taxon>Mollusca</taxon>
        <taxon>Gastropoda</taxon>
        <taxon>Heterobranchia</taxon>
        <taxon>Euthyneura</taxon>
        <taxon>Panpulmonata</taxon>
        <taxon>Eupulmonata</taxon>
        <taxon>Stylommatophora</taxon>
        <taxon>Helicina</taxon>
        <taxon>Arionoidea</taxon>
        <taxon>Arionidae</taxon>
        <taxon>Arion</taxon>
    </lineage>
</organism>
<name>A0A0B6Y4E7_9EUPU</name>
<dbReference type="EMBL" id="HACG01004129">
    <property type="protein sequence ID" value="CEK50994.1"/>
    <property type="molecule type" value="Transcribed_RNA"/>
</dbReference>
<feature type="non-terminal residue" evidence="1">
    <location>
        <position position="1"/>
    </location>
</feature>
<proteinExistence type="predicted"/>
<protein>
    <submittedName>
        <fullName evidence="1">Uncharacterized protein</fullName>
    </submittedName>
</protein>
<accession>A0A0B6Y4E7</accession>
<gene>
    <name evidence="1" type="primary">ORF12185</name>
</gene>
<reference evidence="1" key="1">
    <citation type="submission" date="2014-12" db="EMBL/GenBank/DDBJ databases">
        <title>Insight into the proteome of Arion vulgaris.</title>
        <authorList>
            <person name="Aradska J."/>
            <person name="Bulat T."/>
            <person name="Smidak R."/>
            <person name="Sarate P."/>
            <person name="Gangsoo J."/>
            <person name="Sialana F."/>
            <person name="Bilban M."/>
            <person name="Lubec G."/>
        </authorList>
    </citation>
    <scope>NUCLEOTIDE SEQUENCE</scope>
    <source>
        <tissue evidence="1">Skin</tissue>
    </source>
</reference>
<evidence type="ECO:0000313" key="1">
    <source>
        <dbReference type="EMBL" id="CEK50994.1"/>
    </source>
</evidence>